<comment type="caution">
    <text evidence="4">The sequence shown here is derived from an EMBL/GenBank/DDBJ whole genome shotgun (WGS) entry which is preliminary data.</text>
</comment>
<dbReference type="Proteomes" id="UP000583929">
    <property type="component" value="Unassembled WGS sequence"/>
</dbReference>
<sequence length="127" mass="14542">MPLDVRWKLTPESQGSFSYVITSAGMKIIEPLASRCAKFRFKPLSEEVMTSRVLYICNEEGLNLDSEALSTLSSISQGDLRRAITYLQFPMLSIVSSSLVWIFDFFQGPDWCFWGEICCLNLKFHKK</sequence>
<dbReference type="GO" id="GO:0003689">
    <property type="term" value="F:DNA clamp loader activity"/>
    <property type="evidence" value="ECO:0007669"/>
    <property type="project" value="TreeGrafter"/>
</dbReference>
<name>A0A7J6HCN7_CANSA</name>
<organism evidence="4 5">
    <name type="scientific">Cannabis sativa</name>
    <name type="common">Hemp</name>
    <name type="synonym">Marijuana</name>
    <dbReference type="NCBI Taxonomy" id="3483"/>
    <lineage>
        <taxon>Eukaryota</taxon>
        <taxon>Viridiplantae</taxon>
        <taxon>Streptophyta</taxon>
        <taxon>Embryophyta</taxon>
        <taxon>Tracheophyta</taxon>
        <taxon>Spermatophyta</taxon>
        <taxon>Magnoliopsida</taxon>
        <taxon>eudicotyledons</taxon>
        <taxon>Gunneridae</taxon>
        <taxon>Pentapetalae</taxon>
        <taxon>rosids</taxon>
        <taxon>fabids</taxon>
        <taxon>Rosales</taxon>
        <taxon>Cannabaceae</taxon>
        <taxon>Cannabis</taxon>
    </lineage>
</organism>
<dbReference type="GO" id="GO:0005663">
    <property type="term" value="C:DNA replication factor C complex"/>
    <property type="evidence" value="ECO:0007669"/>
    <property type="project" value="TreeGrafter"/>
</dbReference>
<keyword evidence="1" id="KW-0235">DNA replication</keyword>
<dbReference type="GO" id="GO:0006281">
    <property type="term" value="P:DNA repair"/>
    <property type="evidence" value="ECO:0007669"/>
    <property type="project" value="TreeGrafter"/>
</dbReference>
<accession>A0A7J6HCN7</accession>
<dbReference type="InterPro" id="IPR050238">
    <property type="entry name" value="DNA_Rep/Repair_Clamp_Loader"/>
</dbReference>
<reference evidence="4 5" key="1">
    <citation type="journal article" date="2020" name="bioRxiv">
        <title>Sequence and annotation of 42 cannabis genomes reveals extensive copy number variation in cannabinoid synthesis and pathogen resistance genes.</title>
        <authorList>
            <person name="Mckernan K.J."/>
            <person name="Helbert Y."/>
            <person name="Kane L.T."/>
            <person name="Ebling H."/>
            <person name="Zhang L."/>
            <person name="Liu B."/>
            <person name="Eaton Z."/>
            <person name="Mclaughlin S."/>
            <person name="Kingan S."/>
            <person name="Baybayan P."/>
            <person name="Concepcion G."/>
            <person name="Jordan M."/>
            <person name="Riva A."/>
            <person name="Barbazuk W."/>
            <person name="Harkins T."/>
        </authorList>
    </citation>
    <scope>NUCLEOTIDE SEQUENCE [LARGE SCALE GENOMIC DNA]</scope>
    <source>
        <strain evidence="5">cv. Jamaican Lion 4</strain>
        <tissue evidence="4">Leaf</tissue>
    </source>
</reference>
<evidence type="ECO:0000256" key="3">
    <source>
        <dbReference type="ARBA" id="ARBA00022840"/>
    </source>
</evidence>
<evidence type="ECO:0000313" key="5">
    <source>
        <dbReference type="Proteomes" id="UP000583929"/>
    </source>
</evidence>
<dbReference type="SUPFAM" id="SSF52540">
    <property type="entry name" value="P-loop containing nucleoside triphosphate hydrolases"/>
    <property type="match status" value="1"/>
</dbReference>
<dbReference type="GO" id="GO:0005634">
    <property type="term" value="C:nucleus"/>
    <property type="evidence" value="ECO:0007669"/>
    <property type="project" value="TreeGrafter"/>
</dbReference>
<evidence type="ECO:0000256" key="2">
    <source>
        <dbReference type="ARBA" id="ARBA00022741"/>
    </source>
</evidence>
<dbReference type="PANTHER" id="PTHR11669">
    <property type="entry name" value="REPLICATION FACTOR C / DNA POLYMERASE III GAMMA-TAU SUBUNIT"/>
    <property type="match status" value="1"/>
</dbReference>
<dbReference type="GO" id="GO:0005524">
    <property type="term" value="F:ATP binding"/>
    <property type="evidence" value="ECO:0007669"/>
    <property type="project" value="UniProtKB-KW"/>
</dbReference>
<evidence type="ECO:0000313" key="4">
    <source>
        <dbReference type="EMBL" id="KAF4392845.1"/>
    </source>
</evidence>
<keyword evidence="5" id="KW-1185">Reference proteome</keyword>
<protein>
    <submittedName>
        <fullName evidence="4">Uncharacterized protein</fullName>
    </submittedName>
</protein>
<dbReference type="EMBL" id="JAATIQ010000050">
    <property type="protein sequence ID" value="KAF4392845.1"/>
    <property type="molecule type" value="Genomic_DNA"/>
</dbReference>
<dbReference type="CDD" id="cd18140">
    <property type="entry name" value="HLD_clamp_RFC"/>
    <property type="match status" value="1"/>
</dbReference>
<keyword evidence="2" id="KW-0547">Nucleotide-binding</keyword>
<evidence type="ECO:0000256" key="1">
    <source>
        <dbReference type="ARBA" id="ARBA00022705"/>
    </source>
</evidence>
<dbReference type="InterPro" id="IPR047854">
    <property type="entry name" value="RFC_lid"/>
</dbReference>
<dbReference type="InterPro" id="IPR027417">
    <property type="entry name" value="P-loop_NTPase"/>
</dbReference>
<proteinExistence type="predicted"/>
<dbReference type="PANTHER" id="PTHR11669:SF20">
    <property type="entry name" value="REPLICATION FACTOR C SUBUNIT 4"/>
    <property type="match status" value="1"/>
</dbReference>
<dbReference type="Gene3D" id="1.10.8.60">
    <property type="match status" value="1"/>
</dbReference>
<gene>
    <name evidence="4" type="ORF">G4B88_011840</name>
</gene>
<keyword evidence="3" id="KW-0067">ATP-binding</keyword>
<dbReference type="Pfam" id="PF21960">
    <property type="entry name" value="RCF1-5-like_lid"/>
    <property type="match status" value="1"/>
</dbReference>
<dbReference type="GO" id="GO:0006261">
    <property type="term" value="P:DNA-templated DNA replication"/>
    <property type="evidence" value="ECO:0007669"/>
    <property type="project" value="TreeGrafter"/>
</dbReference>
<dbReference type="AlphaFoldDB" id="A0A7J6HCN7"/>